<keyword evidence="2" id="KW-1185">Reference proteome</keyword>
<proteinExistence type="predicted"/>
<reference evidence="1" key="2">
    <citation type="submission" date="2022-03" db="EMBL/GenBank/DDBJ databases">
        <title>Draft title - Genomic analysis of global carrot germplasm unveils the trajectory of domestication and the origin of high carotenoid orange carrot.</title>
        <authorList>
            <person name="Iorizzo M."/>
            <person name="Ellison S."/>
            <person name="Senalik D."/>
            <person name="Macko-Podgorni A."/>
            <person name="Grzebelus D."/>
            <person name="Bostan H."/>
            <person name="Rolling W."/>
            <person name="Curaba J."/>
            <person name="Simon P."/>
        </authorList>
    </citation>
    <scope>NUCLEOTIDE SEQUENCE</scope>
    <source>
        <tissue evidence="1">Leaf</tissue>
    </source>
</reference>
<evidence type="ECO:0000313" key="1">
    <source>
        <dbReference type="EMBL" id="WOG92244.1"/>
    </source>
</evidence>
<gene>
    <name evidence="1" type="ORF">DCAR_0311507</name>
</gene>
<sequence length="173" mass="19426">MQYGLVYTKGRGNYILSGFSDSDLAGSLDDRKSTGGMAFYLDENLITWVSQKQRCVALSSCEAEFMAATAAACQAIWLQRVLSHIMGVKPGPVTLYIDNRSAVDLARNPVFHGRSKHIDLRYHFIRECVEQGSIVIKHVRTNEQHADILTKALAVTKFEKMRRLLGVKNLEHV</sequence>
<evidence type="ECO:0000313" key="2">
    <source>
        <dbReference type="Proteomes" id="UP000077755"/>
    </source>
</evidence>
<accession>A0AAF0WN90</accession>
<dbReference type="AlphaFoldDB" id="A0AAF0WN90"/>
<dbReference type="EMBL" id="CP093345">
    <property type="protein sequence ID" value="WOG92244.1"/>
    <property type="molecule type" value="Genomic_DNA"/>
</dbReference>
<dbReference type="Proteomes" id="UP000077755">
    <property type="component" value="Chromosome 3"/>
</dbReference>
<name>A0AAF0WN90_DAUCS</name>
<dbReference type="CDD" id="cd09272">
    <property type="entry name" value="RNase_HI_RT_Ty1"/>
    <property type="match status" value="1"/>
</dbReference>
<dbReference type="PANTHER" id="PTHR11439:SF515">
    <property type="entry name" value="GAG-POL POLYPROTEIN"/>
    <property type="match status" value="1"/>
</dbReference>
<evidence type="ECO:0008006" key="3">
    <source>
        <dbReference type="Google" id="ProtNLM"/>
    </source>
</evidence>
<dbReference type="PANTHER" id="PTHR11439">
    <property type="entry name" value="GAG-POL-RELATED RETROTRANSPOSON"/>
    <property type="match status" value="1"/>
</dbReference>
<organism evidence="1 2">
    <name type="scientific">Daucus carota subsp. sativus</name>
    <name type="common">Carrot</name>
    <dbReference type="NCBI Taxonomy" id="79200"/>
    <lineage>
        <taxon>Eukaryota</taxon>
        <taxon>Viridiplantae</taxon>
        <taxon>Streptophyta</taxon>
        <taxon>Embryophyta</taxon>
        <taxon>Tracheophyta</taxon>
        <taxon>Spermatophyta</taxon>
        <taxon>Magnoliopsida</taxon>
        <taxon>eudicotyledons</taxon>
        <taxon>Gunneridae</taxon>
        <taxon>Pentapetalae</taxon>
        <taxon>asterids</taxon>
        <taxon>campanulids</taxon>
        <taxon>Apiales</taxon>
        <taxon>Apiaceae</taxon>
        <taxon>Apioideae</taxon>
        <taxon>Scandiceae</taxon>
        <taxon>Daucinae</taxon>
        <taxon>Daucus</taxon>
        <taxon>Daucus sect. Daucus</taxon>
    </lineage>
</organism>
<protein>
    <recommendedName>
        <fullName evidence="3">Reverse transcriptase Ty1/copia-type domain-containing protein</fullName>
    </recommendedName>
</protein>
<reference evidence="1" key="1">
    <citation type="journal article" date="2016" name="Nat. Genet.">
        <title>A high-quality carrot genome assembly provides new insights into carotenoid accumulation and asterid genome evolution.</title>
        <authorList>
            <person name="Iorizzo M."/>
            <person name="Ellison S."/>
            <person name="Senalik D."/>
            <person name="Zeng P."/>
            <person name="Satapoomin P."/>
            <person name="Huang J."/>
            <person name="Bowman M."/>
            <person name="Iovene M."/>
            <person name="Sanseverino W."/>
            <person name="Cavagnaro P."/>
            <person name="Yildiz M."/>
            <person name="Macko-Podgorni A."/>
            <person name="Moranska E."/>
            <person name="Grzebelus E."/>
            <person name="Grzebelus D."/>
            <person name="Ashrafi H."/>
            <person name="Zheng Z."/>
            <person name="Cheng S."/>
            <person name="Spooner D."/>
            <person name="Van Deynze A."/>
            <person name="Simon P."/>
        </authorList>
    </citation>
    <scope>NUCLEOTIDE SEQUENCE</scope>
    <source>
        <tissue evidence="1">Leaf</tissue>
    </source>
</reference>